<dbReference type="Pfam" id="PF10396">
    <property type="entry name" value="TrmE_N"/>
    <property type="match status" value="1"/>
</dbReference>
<comment type="cofactor">
    <cofactor evidence="3">
        <name>K(+)</name>
        <dbReference type="ChEBI" id="CHEBI:29103"/>
    </cofactor>
    <text evidence="3">Binds 1 potassium ion per subunit.</text>
</comment>
<feature type="domain" description="MnmE helical" evidence="6">
    <location>
        <begin position="131"/>
        <end position="462"/>
    </location>
</feature>
<dbReference type="InterPro" id="IPR027417">
    <property type="entry name" value="P-loop_NTPase"/>
</dbReference>
<dbReference type="EC" id="3.6.-.-" evidence="3"/>
<dbReference type="SUPFAM" id="SSF52540">
    <property type="entry name" value="P-loop containing nucleoside triphosphate hydrolases"/>
    <property type="match status" value="1"/>
</dbReference>
<feature type="binding site" evidence="3">
    <location>
        <begin position="235"/>
        <end position="240"/>
    </location>
    <ligand>
        <name>GTP</name>
        <dbReference type="ChEBI" id="CHEBI:37565"/>
    </ligand>
</feature>
<evidence type="ECO:0000256" key="1">
    <source>
        <dbReference type="ARBA" id="ARBA00022741"/>
    </source>
</evidence>
<keyword evidence="3" id="KW-0819">tRNA processing</keyword>
<keyword evidence="8" id="KW-1185">Reference proteome</keyword>
<reference evidence="7 8" key="1">
    <citation type="submission" date="2019-02" db="EMBL/GenBank/DDBJ databases">
        <title>Deep-cultivation of Planctomycetes and their phenomic and genomic characterization uncovers novel biology.</title>
        <authorList>
            <person name="Wiegand S."/>
            <person name="Jogler M."/>
            <person name="Boedeker C."/>
            <person name="Pinto D."/>
            <person name="Vollmers J."/>
            <person name="Rivas-Marin E."/>
            <person name="Kohn T."/>
            <person name="Peeters S.H."/>
            <person name="Heuer A."/>
            <person name="Rast P."/>
            <person name="Oberbeckmann S."/>
            <person name="Bunk B."/>
            <person name="Jeske O."/>
            <person name="Meyerdierks A."/>
            <person name="Storesund J.E."/>
            <person name="Kallscheuer N."/>
            <person name="Luecker S."/>
            <person name="Lage O.M."/>
            <person name="Pohl T."/>
            <person name="Merkel B.J."/>
            <person name="Hornburger P."/>
            <person name="Mueller R.-W."/>
            <person name="Bruemmer F."/>
            <person name="Labrenz M."/>
            <person name="Spormann A.M."/>
            <person name="Op Den Camp H."/>
            <person name="Overmann J."/>
            <person name="Amann R."/>
            <person name="Jetten M.S.M."/>
            <person name="Mascher T."/>
            <person name="Medema M.H."/>
            <person name="Devos D.P."/>
            <person name="Kaster A.-K."/>
            <person name="Ovreas L."/>
            <person name="Rohde M."/>
            <person name="Galperin M.Y."/>
            <person name="Jogler C."/>
        </authorList>
    </citation>
    <scope>NUCLEOTIDE SEQUENCE [LARGE SCALE GENOMIC DNA]</scope>
    <source>
        <strain evidence="7 8">Mal64</strain>
    </source>
</reference>
<dbReference type="PANTHER" id="PTHR42714">
    <property type="entry name" value="TRNA MODIFICATION GTPASE GTPBP3"/>
    <property type="match status" value="1"/>
</dbReference>
<feature type="binding site" evidence="3">
    <location>
        <position position="235"/>
    </location>
    <ligand>
        <name>K(+)</name>
        <dbReference type="ChEBI" id="CHEBI:29103"/>
    </ligand>
</feature>
<dbReference type="SUPFAM" id="SSF116878">
    <property type="entry name" value="TrmE connector domain"/>
    <property type="match status" value="1"/>
</dbReference>
<feature type="binding site" evidence="3">
    <location>
        <position position="263"/>
    </location>
    <ligand>
        <name>K(+)</name>
        <dbReference type="ChEBI" id="CHEBI:29103"/>
    </ligand>
</feature>
<dbReference type="InterPro" id="IPR025867">
    <property type="entry name" value="MnmE_helical"/>
</dbReference>
<dbReference type="SUPFAM" id="SSF103025">
    <property type="entry name" value="Folate-binding domain"/>
    <property type="match status" value="1"/>
</dbReference>
<dbReference type="GO" id="GO:0003924">
    <property type="term" value="F:GTPase activity"/>
    <property type="evidence" value="ECO:0007669"/>
    <property type="project" value="UniProtKB-UniRule"/>
</dbReference>
<dbReference type="AlphaFoldDB" id="A0A5C5ZSA1"/>
<name>A0A5C5ZSA1_9BACT</name>
<protein>
    <recommendedName>
        <fullName evidence="3">tRNA modification GTPase MnmE</fullName>
        <ecNumber evidence="3">3.6.-.-</ecNumber>
    </recommendedName>
</protein>
<dbReference type="EMBL" id="SJPQ01000001">
    <property type="protein sequence ID" value="TWT90422.1"/>
    <property type="molecule type" value="Genomic_DNA"/>
</dbReference>
<feature type="binding site" evidence="3">
    <location>
        <begin position="286"/>
        <end position="289"/>
    </location>
    <ligand>
        <name>GTP</name>
        <dbReference type="ChEBI" id="CHEBI:37565"/>
    </ligand>
</feature>
<dbReference type="InterPro" id="IPR027266">
    <property type="entry name" value="TrmE/GcvT-like"/>
</dbReference>
<dbReference type="InterPro" id="IPR018948">
    <property type="entry name" value="GTP-bd_TrmE_N"/>
</dbReference>
<evidence type="ECO:0000256" key="2">
    <source>
        <dbReference type="ARBA" id="ARBA00023134"/>
    </source>
</evidence>
<feature type="binding site" evidence="3">
    <location>
        <position position="89"/>
    </location>
    <ligand>
        <name>(6S)-5-formyl-5,6,7,8-tetrahydrofolate</name>
        <dbReference type="ChEBI" id="CHEBI:57457"/>
    </ligand>
</feature>
<feature type="binding site" evidence="3">
    <location>
        <position position="266"/>
    </location>
    <ligand>
        <name>K(+)</name>
        <dbReference type="ChEBI" id="CHEBI:29103"/>
    </ligand>
</feature>
<organism evidence="7 8">
    <name type="scientific">Pseudobythopirellula maris</name>
    <dbReference type="NCBI Taxonomy" id="2527991"/>
    <lineage>
        <taxon>Bacteria</taxon>
        <taxon>Pseudomonadati</taxon>
        <taxon>Planctomycetota</taxon>
        <taxon>Planctomycetia</taxon>
        <taxon>Pirellulales</taxon>
        <taxon>Lacipirellulaceae</taxon>
        <taxon>Pseudobythopirellula</taxon>
    </lineage>
</organism>
<feature type="domain" description="GTP-binding protein TrmE N-terminal" evidence="5">
    <location>
        <begin position="10"/>
        <end position="128"/>
    </location>
</feature>
<keyword evidence="3" id="KW-0963">Cytoplasm</keyword>
<dbReference type="PANTHER" id="PTHR42714:SF2">
    <property type="entry name" value="TRNA MODIFICATION GTPASE GTPBP3, MITOCHONDRIAL"/>
    <property type="match status" value="1"/>
</dbReference>
<keyword evidence="1 3" id="KW-0547">Nucleotide-binding</keyword>
<evidence type="ECO:0000313" key="7">
    <source>
        <dbReference type="EMBL" id="TWT90422.1"/>
    </source>
</evidence>
<dbReference type="Gene3D" id="3.40.50.300">
    <property type="entry name" value="P-loop containing nucleotide triphosphate hydrolases"/>
    <property type="match status" value="1"/>
</dbReference>
<dbReference type="Pfam" id="PF01926">
    <property type="entry name" value="MMR_HSR1"/>
    <property type="match status" value="1"/>
</dbReference>
<dbReference type="GO" id="GO:0002098">
    <property type="term" value="P:tRNA wobble uridine modification"/>
    <property type="evidence" value="ECO:0007669"/>
    <property type="project" value="TreeGrafter"/>
</dbReference>
<feature type="binding site" evidence="3">
    <location>
        <position position="128"/>
    </location>
    <ligand>
        <name>(6S)-5-formyl-5,6,7,8-tetrahydrofolate</name>
        <dbReference type="ChEBI" id="CHEBI:57457"/>
    </ligand>
</feature>
<dbReference type="GO" id="GO:0005829">
    <property type="term" value="C:cytosol"/>
    <property type="evidence" value="ECO:0007669"/>
    <property type="project" value="TreeGrafter"/>
</dbReference>
<comment type="caution">
    <text evidence="3">Lacks conserved residue(s) required for the propagation of feature annotation.</text>
</comment>
<feature type="binding site" evidence="3">
    <location>
        <position position="465"/>
    </location>
    <ligand>
        <name>(6S)-5-formyl-5,6,7,8-tetrahydrofolate</name>
        <dbReference type="ChEBI" id="CHEBI:57457"/>
    </ligand>
</feature>
<comment type="function">
    <text evidence="3">Exhibits a very high intrinsic GTPase hydrolysis rate. Involved in the addition of a carboxymethylaminomethyl (cmnm) group at the wobble position (U34) of certain tRNAs, forming tRNA-cmnm(5)s(2)U34.</text>
</comment>
<keyword evidence="2 3" id="KW-0342">GTP-binding</keyword>
<evidence type="ECO:0000256" key="3">
    <source>
        <dbReference type="HAMAP-Rule" id="MF_00379"/>
    </source>
</evidence>
<comment type="subunit">
    <text evidence="3">Homodimer. Heterotetramer of two MnmE and two MnmG subunits.</text>
</comment>
<dbReference type="Gene3D" id="1.20.120.430">
    <property type="entry name" value="tRNA modification GTPase MnmE domain 2"/>
    <property type="match status" value="1"/>
</dbReference>
<accession>A0A5C5ZSA1</accession>
<keyword evidence="3" id="KW-0630">Potassium</keyword>
<keyword evidence="3" id="KW-0460">Magnesium</keyword>
<gene>
    <name evidence="7" type="primary">mnmE_1</name>
    <name evidence="3" type="synonym">mnmE</name>
    <name evidence="3" type="synonym">trmE</name>
    <name evidence="7" type="ORF">Mal64_08110</name>
</gene>
<comment type="subcellular location">
    <subcellularLocation>
        <location evidence="3">Cytoplasm</location>
    </subcellularLocation>
</comment>
<dbReference type="Gene3D" id="3.30.1360.120">
    <property type="entry name" value="Probable tRNA modification gtpase trme, domain 1"/>
    <property type="match status" value="1"/>
</dbReference>
<dbReference type="InterPro" id="IPR027368">
    <property type="entry name" value="MnmE_dom2"/>
</dbReference>
<feature type="domain" description="G" evidence="4">
    <location>
        <begin position="227"/>
        <end position="320"/>
    </location>
</feature>
<dbReference type="RefSeq" id="WP_197525434.1">
    <property type="nucleotide sequence ID" value="NZ_SJPQ01000001.1"/>
</dbReference>
<dbReference type="GO" id="GO:0046872">
    <property type="term" value="F:metal ion binding"/>
    <property type="evidence" value="ECO:0007669"/>
    <property type="project" value="UniProtKB-KW"/>
</dbReference>
<comment type="similarity">
    <text evidence="3">Belongs to the TRAFAC class TrmE-Era-EngA-EngB-Septin-like GTPase superfamily. TrmE GTPase family.</text>
</comment>
<dbReference type="Proteomes" id="UP000315440">
    <property type="component" value="Unassembled WGS sequence"/>
</dbReference>
<comment type="caution">
    <text evidence="7">The sequence shown here is derived from an EMBL/GenBank/DDBJ whole genome shotgun (WGS) entry which is preliminary data.</text>
</comment>
<dbReference type="Pfam" id="PF12631">
    <property type="entry name" value="MnmE_helical"/>
    <property type="match status" value="1"/>
</dbReference>
<proteinExistence type="inferred from homology"/>
<feature type="binding site" evidence="3">
    <location>
        <begin position="261"/>
        <end position="267"/>
    </location>
    <ligand>
        <name>GTP</name>
        <dbReference type="ChEBI" id="CHEBI:37565"/>
    </ligand>
</feature>
<evidence type="ECO:0000259" key="4">
    <source>
        <dbReference type="Pfam" id="PF01926"/>
    </source>
</evidence>
<evidence type="ECO:0000259" key="6">
    <source>
        <dbReference type="Pfam" id="PF12631"/>
    </source>
</evidence>
<feature type="binding site" evidence="3">
    <location>
        <position position="239"/>
    </location>
    <ligand>
        <name>Mg(2+)</name>
        <dbReference type="ChEBI" id="CHEBI:18420"/>
    </ligand>
</feature>
<feature type="binding site" evidence="3">
    <location>
        <position position="267"/>
    </location>
    <ligand>
        <name>Mg(2+)</name>
        <dbReference type="ChEBI" id="CHEBI:18420"/>
    </ligand>
</feature>
<feature type="binding site" evidence="3">
    <location>
        <position position="261"/>
    </location>
    <ligand>
        <name>K(+)</name>
        <dbReference type="ChEBI" id="CHEBI:29103"/>
    </ligand>
</feature>
<keyword evidence="3 7" id="KW-0378">Hydrolase</keyword>
<dbReference type="InterPro" id="IPR006073">
    <property type="entry name" value="GTP-bd"/>
</dbReference>
<dbReference type="InterPro" id="IPR004520">
    <property type="entry name" value="GTPase_MnmE"/>
</dbReference>
<evidence type="ECO:0000313" key="8">
    <source>
        <dbReference type="Proteomes" id="UP000315440"/>
    </source>
</evidence>
<sequence>MRNSYDTQDTVVAIASARGAAERGIVRLSGPDALGVVGRLVEVWAPPESPSVLPQQRVRLLLSGAERSLPCDLFVWPDTRSYTGQPSAELHTVGSPPVLDALVAAACAAGARLAEPGEFTLRAFLAGRLDLTQAEAVLGVIDARGDTALRAALEQLAGGLSAPLGELRATLLGLLAELEAGLDFVDEEDVRFIEPEVLLHRLTEAAATLQVVSNQAGQRGDSTRAPRVVLAGEPNAGKSSLFNALRQRYGVEPPPAEALVSPVRGTTRDAVTATLDMGGVACELVDTAGVDGDGPIDPIDGRARRSADRLRQDADLVLWCEPPGARTVVSVAAERRLRVSTKCDLGDENNSPLCGNPAAGGRWATSAATGAGLEELAQAIAHRLASGEDDDSSAVVSHTAARCRESLIRAAEGLAGARDLAAAGEGEELVALELRAALDALGAVTGEVVTDDVLDQIFGKFCIGK</sequence>
<evidence type="ECO:0000259" key="5">
    <source>
        <dbReference type="Pfam" id="PF10396"/>
    </source>
</evidence>
<feature type="binding site" evidence="3">
    <location>
        <position position="27"/>
    </location>
    <ligand>
        <name>(6S)-5-formyl-5,6,7,8-tetrahydrofolate</name>
        <dbReference type="ChEBI" id="CHEBI:57457"/>
    </ligand>
</feature>
<dbReference type="GO" id="GO:0030488">
    <property type="term" value="P:tRNA methylation"/>
    <property type="evidence" value="ECO:0007669"/>
    <property type="project" value="TreeGrafter"/>
</dbReference>
<dbReference type="GO" id="GO:0005525">
    <property type="term" value="F:GTP binding"/>
    <property type="evidence" value="ECO:0007669"/>
    <property type="project" value="UniProtKB-UniRule"/>
</dbReference>
<dbReference type="HAMAP" id="MF_00379">
    <property type="entry name" value="GTPase_MnmE"/>
    <property type="match status" value="1"/>
</dbReference>
<keyword evidence="3" id="KW-0479">Metal-binding</keyword>